<dbReference type="Proteomes" id="UP000038045">
    <property type="component" value="Unplaced"/>
</dbReference>
<dbReference type="WBParaSite" id="PTRK_0000870100.1">
    <property type="protein sequence ID" value="PTRK_0000870100.1"/>
    <property type="gene ID" value="PTRK_0000870100"/>
</dbReference>
<accession>A0A0N4ZKR7</accession>
<reference evidence="2" key="1">
    <citation type="submission" date="2017-02" db="UniProtKB">
        <authorList>
            <consortium name="WormBaseParasite"/>
        </authorList>
    </citation>
    <scope>IDENTIFICATION</scope>
</reference>
<proteinExistence type="predicted"/>
<sequence>MTTVDVIKEAIKDVISNKIDEKFSLYDSTLNNLMESVIKINENVKLIKEALMKTPQENQMDNVLNNVKDLNKDLDLISFGDGEYRVEDFMDKDGYKPNITEDSFTKDKKIVEDPKITLSLQLDTVEVSENKKTFDYKAFEKSVKSIKLEDENIELKDEDNKEKIKMYDDAFFYHMIPEKDKISRVKKRVQYYHNVKDRKNIIEIVFCDSKEILKISISKDQLNSIETKERENFYAIIFNGGSFNILSGPQIPNFFMKFHNKSRGMTLHSKLTSPYIG</sequence>
<name>A0A0N4ZKR7_PARTI</name>
<evidence type="ECO:0000313" key="2">
    <source>
        <dbReference type="WBParaSite" id="PTRK_0000870100.1"/>
    </source>
</evidence>
<evidence type="ECO:0000313" key="1">
    <source>
        <dbReference type="Proteomes" id="UP000038045"/>
    </source>
</evidence>
<keyword evidence="1" id="KW-1185">Reference proteome</keyword>
<dbReference type="AlphaFoldDB" id="A0A0N4ZKR7"/>
<organism evidence="1 2">
    <name type="scientific">Parastrongyloides trichosuri</name>
    <name type="common">Possum-specific nematode worm</name>
    <dbReference type="NCBI Taxonomy" id="131310"/>
    <lineage>
        <taxon>Eukaryota</taxon>
        <taxon>Metazoa</taxon>
        <taxon>Ecdysozoa</taxon>
        <taxon>Nematoda</taxon>
        <taxon>Chromadorea</taxon>
        <taxon>Rhabditida</taxon>
        <taxon>Tylenchina</taxon>
        <taxon>Panagrolaimomorpha</taxon>
        <taxon>Strongyloidoidea</taxon>
        <taxon>Strongyloididae</taxon>
        <taxon>Parastrongyloides</taxon>
    </lineage>
</organism>
<protein>
    <submittedName>
        <fullName evidence="2">Viral A-type inclusion protein</fullName>
    </submittedName>
</protein>